<sequence>MLICHLYICISSLVRCPYIYIYIRWESGSVTQAGVQWRDLGSPGFKQFSCLSLRSSWDYSHVSPHPTNFCVFVFLFFFEMGFCHVAQAALELLTSSDPPASASQSAGITGVSHRAQAPHIFGSIFFFFEKESHSITQAGVQWHNLGSLQRKRKTQQEGYLEHKSSDFTS</sequence>
<organism evidence="1 2">
    <name type="scientific">Papio anubis</name>
    <name type="common">Olive baboon</name>
    <dbReference type="NCBI Taxonomy" id="9555"/>
    <lineage>
        <taxon>Eukaryota</taxon>
        <taxon>Metazoa</taxon>
        <taxon>Chordata</taxon>
        <taxon>Craniata</taxon>
        <taxon>Vertebrata</taxon>
        <taxon>Euteleostomi</taxon>
        <taxon>Mammalia</taxon>
        <taxon>Eutheria</taxon>
        <taxon>Euarchontoglires</taxon>
        <taxon>Primates</taxon>
        <taxon>Haplorrhini</taxon>
        <taxon>Catarrhini</taxon>
        <taxon>Cercopithecidae</taxon>
        <taxon>Cercopithecinae</taxon>
        <taxon>Papio</taxon>
    </lineage>
</organism>
<proteinExistence type="predicted"/>
<dbReference type="PANTHER" id="PTHR46254">
    <property type="entry name" value="PROTEIN GVQW1-RELATED"/>
    <property type="match status" value="1"/>
</dbReference>
<keyword evidence="2" id="KW-1185">Reference proteome</keyword>
<dbReference type="PRINTS" id="PR02045">
    <property type="entry name" value="F138DOMAIN"/>
</dbReference>
<reference evidence="1" key="3">
    <citation type="submission" date="2025-09" db="UniProtKB">
        <authorList>
            <consortium name="Ensembl"/>
        </authorList>
    </citation>
    <scope>IDENTIFICATION</scope>
</reference>
<dbReference type="PANTHER" id="PTHR46254:SF3">
    <property type="entry name" value="SECRETED PROTEIN"/>
    <property type="match status" value="1"/>
</dbReference>
<accession>A0A8I5NKU0</accession>
<reference evidence="1 2" key="1">
    <citation type="submission" date="2012-03" db="EMBL/GenBank/DDBJ databases">
        <title>Whole Genome Assembly of Papio anubis.</title>
        <authorList>
            <person name="Liu Y.L."/>
            <person name="Abraham K.A."/>
            <person name="Akbar H.A."/>
            <person name="Ali S.A."/>
            <person name="Anosike U.A."/>
            <person name="Aqrawi P.A."/>
            <person name="Arias F.A."/>
            <person name="Attaway T.A."/>
            <person name="Awwad R.A."/>
            <person name="Babu C.B."/>
            <person name="Bandaranaike D.B."/>
            <person name="Battles P.B."/>
            <person name="Bell A.B."/>
            <person name="Beltran B.B."/>
            <person name="Berhane-Mersha D.B."/>
            <person name="Bess C.B."/>
            <person name="Bickham C.B."/>
            <person name="Bolden T.B."/>
            <person name="Carter K.C."/>
            <person name="Chau D.C."/>
            <person name="Chavez A.C."/>
            <person name="Clerc-Blankenburg K.C."/>
            <person name="Coyle M.C."/>
            <person name="Dao M.D."/>
            <person name="Davila M.L.D."/>
            <person name="Davy-Carroll L.D."/>
            <person name="Denson S.D."/>
            <person name="Dinh H.D."/>
            <person name="Fernandez S.F."/>
            <person name="Fernando P.F."/>
            <person name="Forbes L.F."/>
            <person name="Francis C.F."/>
            <person name="Francisco L.F."/>
            <person name="Fu Q.F."/>
            <person name="Garcia-Iii R.G."/>
            <person name="Garrett T.G."/>
            <person name="Gross S.G."/>
            <person name="Gubbala S.G."/>
            <person name="Hirani K.H."/>
            <person name="Hogues M.H."/>
            <person name="Hollins B.H."/>
            <person name="Jackson L.J."/>
            <person name="Javaid M.J."/>
            <person name="Jhangiani S.J."/>
            <person name="Johnson A.J."/>
            <person name="Johnson B.J."/>
            <person name="Jones J.J."/>
            <person name="Joshi V.J."/>
            <person name="Kalu J.K."/>
            <person name="Khan N.K."/>
            <person name="Korchina V.K."/>
            <person name="Kovar C.K."/>
            <person name="Lago L.L."/>
            <person name="Lara F.L."/>
            <person name="Le T.-K.L."/>
            <person name="Lee S.L."/>
            <person name="Legall-Iii F.L."/>
            <person name="Lemon S.L."/>
            <person name="Liu J.L."/>
            <person name="Liu Y.-S.L."/>
            <person name="Liyanage D.L."/>
            <person name="Lopez J.L."/>
            <person name="Lorensuhewa L.L."/>
            <person name="Mata R.M."/>
            <person name="Mathew T.M."/>
            <person name="Mercado C.M."/>
            <person name="Mercado I.M."/>
            <person name="Morales K.M."/>
            <person name="Morgan M.M."/>
            <person name="Munidasa M.M."/>
            <person name="Ngo D.N."/>
            <person name="Nguyen L.N."/>
            <person name="Nguyen T.N."/>
            <person name="Nguyen N.N."/>
            <person name="Obregon M.O."/>
            <person name="Okwuonu G.O."/>
            <person name="Ongeri F.O."/>
            <person name="Onwere C.O."/>
            <person name="Osifeso I.O."/>
            <person name="Parra A.P."/>
            <person name="Patil S.P."/>
            <person name="Perez A.P."/>
            <person name="Perez Y.P."/>
            <person name="Pham C.P."/>
            <person name="Pu L.-L.P."/>
            <person name="Puazo M.P."/>
            <person name="Quiroz J.Q."/>
            <person name="Rouhana J.R."/>
            <person name="Ruiz M.R."/>
            <person name="Ruiz S.-J.R."/>
            <person name="Saada N.S."/>
            <person name="Santibanez J.S."/>
            <person name="Scheel M.S."/>
            <person name="Schneider B.S."/>
            <person name="Simmons D.S."/>
            <person name="Sisson I.S."/>
            <person name="Tang L.-Y.T."/>
            <person name="Thornton R.T."/>
            <person name="Tisius J.T."/>
            <person name="Toledanes G.T."/>
            <person name="Trejos Z.T."/>
            <person name="Usmani K.U."/>
            <person name="Varghese R.V."/>
            <person name="Vattathil S.V."/>
            <person name="Vee V.V."/>
            <person name="Walker D.W."/>
            <person name="Weissenberger G.W."/>
            <person name="White C.W."/>
            <person name="Williams A.W."/>
            <person name="Woodworth J.W."/>
            <person name="Wright R.W."/>
            <person name="Zhu Y.Z."/>
            <person name="Han Y.H."/>
            <person name="Newsham I.N."/>
            <person name="Nazareth L.N."/>
            <person name="Worley K.W."/>
            <person name="Muzny D.M."/>
            <person name="Rogers J.R."/>
            <person name="Gibbs R.G."/>
        </authorList>
    </citation>
    <scope>NUCLEOTIDE SEQUENCE [LARGE SCALE GENOMIC DNA]</scope>
</reference>
<dbReference type="Ensembl" id="ENSPANT00000084076.1">
    <property type="protein sequence ID" value="ENSPANP00000056386.1"/>
    <property type="gene ID" value="ENSPANG00000037698.1"/>
</dbReference>
<protein>
    <submittedName>
        <fullName evidence="1">Uncharacterized protein</fullName>
    </submittedName>
</protein>
<evidence type="ECO:0000313" key="1">
    <source>
        <dbReference type="Ensembl" id="ENSPANP00000056386.1"/>
    </source>
</evidence>
<evidence type="ECO:0000313" key="2">
    <source>
        <dbReference type="Proteomes" id="UP000028761"/>
    </source>
</evidence>
<dbReference type="GeneTree" id="ENSGT00940000164709"/>
<dbReference type="AlphaFoldDB" id="A0A8I5NKU0"/>
<reference evidence="1" key="2">
    <citation type="submission" date="2025-08" db="UniProtKB">
        <authorList>
            <consortium name="Ensembl"/>
        </authorList>
    </citation>
    <scope>IDENTIFICATION</scope>
</reference>
<name>A0A8I5NKU0_PAPAN</name>
<dbReference type="Proteomes" id="UP000028761">
    <property type="component" value="Chromosome 5"/>
</dbReference>